<evidence type="ECO:0000313" key="2">
    <source>
        <dbReference type="EMBL" id="MFC4652879.1"/>
    </source>
</evidence>
<feature type="signal peptide" evidence="1">
    <location>
        <begin position="1"/>
        <end position="24"/>
    </location>
</feature>
<protein>
    <recommendedName>
        <fullName evidence="4">Lipoprotein</fullName>
    </recommendedName>
</protein>
<dbReference type="EMBL" id="JBHSGD010000006">
    <property type="protein sequence ID" value="MFC4652879.1"/>
    <property type="molecule type" value="Genomic_DNA"/>
</dbReference>
<comment type="caution">
    <text evidence="2">The sequence shown here is derived from an EMBL/GenBank/DDBJ whole genome shotgun (WGS) entry which is preliminary data.</text>
</comment>
<dbReference type="PROSITE" id="PS51257">
    <property type="entry name" value="PROKAR_LIPOPROTEIN"/>
    <property type="match status" value="1"/>
</dbReference>
<evidence type="ECO:0000313" key="3">
    <source>
        <dbReference type="Proteomes" id="UP001595987"/>
    </source>
</evidence>
<keyword evidence="3" id="KW-1185">Reference proteome</keyword>
<organism evidence="2 3">
    <name type="scientific">Lactococcus nasutitermitis</name>
    <dbReference type="NCBI Taxonomy" id="1652957"/>
    <lineage>
        <taxon>Bacteria</taxon>
        <taxon>Bacillati</taxon>
        <taxon>Bacillota</taxon>
        <taxon>Bacilli</taxon>
        <taxon>Lactobacillales</taxon>
        <taxon>Streptococcaceae</taxon>
        <taxon>Lactococcus</taxon>
    </lineage>
</organism>
<reference evidence="3" key="1">
    <citation type="journal article" date="2019" name="Int. J. Syst. Evol. Microbiol.">
        <title>The Global Catalogue of Microorganisms (GCM) 10K type strain sequencing project: providing services to taxonomists for standard genome sequencing and annotation.</title>
        <authorList>
            <consortium name="The Broad Institute Genomics Platform"/>
            <consortium name="The Broad Institute Genome Sequencing Center for Infectious Disease"/>
            <person name="Wu L."/>
            <person name="Ma J."/>
        </authorList>
    </citation>
    <scope>NUCLEOTIDE SEQUENCE [LARGE SCALE GENOMIC DNA]</scope>
    <source>
        <strain evidence="3">CCUG 63287</strain>
    </source>
</reference>
<proteinExistence type="predicted"/>
<gene>
    <name evidence="2" type="ORF">ACFO26_08140</name>
</gene>
<accession>A0ABV9JHS5</accession>
<evidence type="ECO:0000256" key="1">
    <source>
        <dbReference type="SAM" id="SignalP"/>
    </source>
</evidence>
<evidence type="ECO:0008006" key="4">
    <source>
        <dbReference type="Google" id="ProtNLM"/>
    </source>
</evidence>
<keyword evidence="1" id="KW-0732">Signal</keyword>
<dbReference type="Proteomes" id="UP001595987">
    <property type="component" value="Unassembled WGS sequence"/>
</dbReference>
<dbReference type="RefSeq" id="WP_213536878.1">
    <property type="nucleotide sequence ID" value="NZ_BOVQ01000010.1"/>
</dbReference>
<name>A0ABV9JHS5_9LACT</name>
<sequence length="341" mass="36296">MKMKKTILAAGAIALATFSLSACSSSKNSDAAKKAFINDVTELNNKSYNSDKVTMKINSFNATGENSTDLNKYLKNSTFDINVQRDSQNKAASLDGSVTVDGKDYNLGLIMNEAGIYVNSADVKSLFNTYKSQIPGNTGEDAQVYNAMFKGLTTPYFLIDEETMDAGLKASDSSTGVTSWSSELNSLFSQSTASKSDLTKAFKDVDNSDFSQSGDTVTAKISAKNGDLDDVIKGAASVNSSISEAQLKKILKGGKSDTSIKSLSIVEKINSKTHKSSSVITGKIEDKKAKDTVSFKISVNSQVAKVKSAVKVPSASQAKTIQDLEQSAIDSMTQQSLQATT</sequence>
<feature type="chain" id="PRO_5046556616" description="Lipoprotein" evidence="1">
    <location>
        <begin position="25"/>
        <end position="341"/>
    </location>
</feature>